<dbReference type="InterPro" id="IPR029068">
    <property type="entry name" value="Glyas_Bleomycin-R_OHBP_Dase"/>
</dbReference>
<comment type="caution">
    <text evidence="1">The sequence shown here is derived from an EMBL/GenBank/DDBJ whole genome shotgun (WGS) entry which is preliminary data.</text>
</comment>
<dbReference type="AlphaFoldDB" id="A0A5J6KY22"/>
<name>A0A5J6KY22_9MICO</name>
<dbReference type="SUPFAM" id="SSF54593">
    <property type="entry name" value="Glyoxalase/Bleomycin resistance protein/Dihydroxybiphenyl dioxygenase"/>
    <property type="match status" value="1"/>
</dbReference>
<dbReference type="PROSITE" id="PS51819">
    <property type="entry name" value="VOC"/>
    <property type="match status" value="1"/>
</dbReference>
<protein>
    <submittedName>
        <fullName evidence="1">VOC family protein</fullName>
    </submittedName>
</protein>
<dbReference type="Pfam" id="PF00903">
    <property type="entry name" value="Glyoxalase"/>
    <property type="match status" value="1"/>
</dbReference>
<dbReference type="InterPro" id="IPR037523">
    <property type="entry name" value="VOC_core"/>
</dbReference>
<accession>A0A5J6KY22</accession>
<reference evidence="2" key="1">
    <citation type="submission" date="2019-09" db="EMBL/GenBank/DDBJ databases">
        <title>Mumia zhuanghuii sp. nov. isolated from the intestinal contents of plateau pika (Ochotona curzoniae) in the Qinghai-Tibet plateau of China.</title>
        <authorList>
            <person name="Tian Z."/>
        </authorList>
    </citation>
    <scope>NUCLEOTIDE SEQUENCE [LARGE SCALE GENOMIC DNA]</scope>
    <source>
        <strain evidence="2">L-033</strain>
    </source>
</reference>
<sequence>MLRRNRPEEGSVFTATAAFSGFSVDDTAAARTFYGDVLGMETTDNPMGFLELVLGSGARVLVYEKPGHVPAEYTVLNFPVLDIDDAVDDLRARGVETKIYPDSEFRSDERGIVRGAGHGPDIAWFRDPAGNILAVLQT</sequence>
<accession>A0A5N0TGY6</accession>
<dbReference type="Proteomes" id="UP000326838">
    <property type="component" value="Unassembled WGS sequence"/>
</dbReference>
<gene>
    <name evidence="1" type="ORF">F6B40_06160</name>
</gene>
<organism evidence="1 2">
    <name type="scientific">Microbacterium caowuchunii</name>
    <dbReference type="NCBI Taxonomy" id="2614638"/>
    <lineage>
        <taxon>Bacteria</taxon>
        <taxon>Bacillati</taxon>
        <taxon>Actinomycetota</taxon>
        <taxon>Actinomycetes</taxon>
        <taxon>Micrococcales</taxon>
        <taxon>Microbacteriaceae</taxon>
        <taxon>Microbacterium</taxon>
    </lineage>
</organism>
<proteinExistence type="predicted"/>
<dbReference type="Gene3D" id="3.10.180.10">
    <property type="entry name" value="2,3-Dihydroxybiphenyl 1,2-Dioxygenase, domain 1"/>
    <property type="match status" value="1"/>
</dbReference>
<evidence type="ECO:0000313" key="2">
    <source>
        <dbReference type="Proteomes" id="UP000326838"/>
    </source>
</evidence>
<keyword evidence="2" id="KW-1185">Reference proteome</keyword>
<evidence type="ECO:0000313" key="1">
    <source>
        <dbReference type="EMBL" id="KAA9134355.1"/>
    </source>
</evidence>
<dbReference type="EMBL" id="VYUY01000007">
    <property type="protein sequence ID" value="KAA9134355.1"/>
    <property type="molecule type" value="Genomic_DNA"/>
</dbReference>
<dbReference type="InterPro" id="IPR004360">
    <property type="entry name" value="Glyas_Fos-R_dOase_dom"/>
</dbReference>